<keyword evidence="3 6" id="KW-0863">Zinc-finger</keyword>
<dbReference type="AlphaFoldDB" id="A0ABD3AF85"/>
<dbReference type="SUPFAM" id="SSF57903">
    <property type="entry name" value="FYVE/PHD zinc finger"/>
    <property type="match status" value="2"/>
</dbReference>
<dbReference type="SUPFAM" id="SSF55729">
    <property type="entry name" value="Acyl-CoA N-acyltransferases (Nat)"/>
    <property type="match status" value="1"/>
</dbReference>
<comment type="subcellular location">
    <subcellularLocation>
        <location evidence="1">Nucleus</location>
    </subcellularLocation>
</comment>
<dbReference type="Pfam" id="PF23209">
    <property type="entry name" value="IDM1_C"/>
    <property type="match status" value="1"/>
</dbReference>
<feature type="compositionally biased region" description="Low complexity" evidence="7">
    <location>
        <begin position="377"/>
        <end position="396"/>
    </location>
</feature>
<dbReference type="SMART" id="SM00249">
    <property type="entry name" value="PHD"/>
    <property type="match status" value="2"/>
</dbReference>
<dbReference type="Pfam" id="PF23011">
    <property type="entry name" value="PHD-1st_NSD"/>
    <property type="match status" value="1"/>
</dbReference>
<dbReference type="Gene3D" id="3.30.40.10">
    <property type="entry name" value="Zinc/RING finger domain, C3HC4 (zinc finger)"/>
    <property type="match status" value="2"/>
</dbReference>
<dbReference type="PROSITE" id="PS51186">
    <property type="entry name" value="GNAT"/>
    <property type="match status" value="1"/>
</dbReference>
<sequence length="866" mass="96074">MENGNGNGEFMVTSVRPGMKREFTMMMKAQSECGEMVMGERRVTGTQNGPLTDKAEGKFGTNDISKKKKKEDENEVSEEEVEKIVAEDGKKGEALSEEVKDGIAEMMNVGATKPPVITYFRRRFASKPKVDAMDEQKEVKETGKLGTISGNRPPVITYFRRRFASKPKVEAVEEQKKVEKEEKLGTEGVKDQEGGGSTCLVSVATSSKLELKMSKKVELKKIPTKLKELLQTGYLEGLAVRYVRGSRVSKPGEAGLCGIIKGSGILCFCDDCKGNQVVSPNQFELHAGSRIKRPPEYIYLENRKCLRDILNVCNGVSSDSLELVIRDAVGHSHAKRTLCLNCKGSMPQVGSGGPILCDSCVALRESEKNITQSTDASSRPSLYVSSSKSSGKTPSSCRPRYKGEVMLTKKDLRLHKTVFVSDVIADGTPLSYFVRGKKLHSGYKLGAGIFCFCCNEVVSPSKFEAHAGCASRRKPYLQIYTDEGVSLHELSLTIKEHMKTSIDESDDVCSICAHMGELLCCDMCPRAFHIACIKLPSIPEDSWICRFCVNMIRKEKFVERNANAIAAGRVAGIDPIEKVKKRCIHTIGASQPEVGGCVLCRGHDFSKSDFGTIILCDQCEKEYHVGCLKERGMDDLKELPDERWFCCKECRNIHSTLQQLVSDGEKNLSDYLLSFIKPNHKDQSSEVASDLNISWRLLHGKKASEESGKWLSDAVSVFHDCFDPIGDSNKSQHDLIPTMIYGRSNRVHDFGGMYCAIQTVNSIVVSAVAFRIFGQEVVEIPLVATSKSFQGKGYFKSLFLCIESLLASLNVSVMVLPAAREAEAIWTSKFGFTKIKAEQLKQYRRDYQLMMFHGTNVLHKRVVTTP</sequence>
<feature type="domain" description="N-acetyltransferase" evidence="9">
    <location>
        <begin position="698"/>
        <end position="856"/>
    </location>
</feature>
<dbReference type="Gene3D" id="3.40.630.30">
    <property type="match status" value="1"/>
</dbReference>
<dbReference type="InterPro" id="IPR056511">
    <property type="entry name" value="IDM1_C"/>
</dbReference>
<accession>A0ABD3AF85</accession>
<evidence type="ECO:0000256" key="4">
    <source>
        <dbReference type="ARBA" id="ARBA00022833"/>
    </source>
</evidence>
<dbReference type="InterPro" id="IPR059153">
    <property type="entry name" value="NSD_PHD-1st"/>
</dbReference>
<dbReference type="PANTHER" id="PTHR47025:SF2">
    <property type="entry name" value="AUTOIMMUNE REGULATOR"/>
    <property type="match status" value="1"/>
</dbReference>
<evidence type="ECO:0000259" key="8">
    <source>
        <dbReference type="PROSITE" id="PS50016"/>
    </source>
</evidence>
<evidence type="ECO:0008006" key="12">
    <source>
        <dbReference type="Google" id="ProtNLM"/>
    </source>
</evidence>
<evidence type="ECO:0000256" key="6">
    <source>
        <dbReference type="PROSITE-ProRule" id="PRU00146"/>
    </source>
</evidence>
<reference evidence="10 11" key="1">
    <citation type="submission" date="2024-11" db="EMBL/GenBank/DDBJ databases">
        <title>A near-complete genome assembly of Cinchona calisaya.</title>
        <authorList>
            <person name="Lian D.C."/>
            <person name="Zhao X.W."/>
            <person name="Wei L."/>
        </authorList>
    </citation>
    <scope>NUCLEOTIDE SEQUENCE [LARGE SCALE GENOMIC DNA]</scope>
    <source>
        <tissue evidence="10">Nenye</tissue>
    </source>
</reference>
<evidence type="ECO:0000259" key="9">
    <source>
        <dbReference type="PROSITE" id="PS51186"/>
    </source>
</evidence>
<gene>
    <name evidence="10" type="ORF">ACH5RR_009813</name>
</gene>
<evidence type="ECO:0000256" key="3">
    <source>
        <dbReference type="ARBA" id="ARBA00022771"/>
    </source>
</evidence>
<dbReference type="Pfam" id="PF16135">
    <property type="entry name" value="TDBD"/>
    <property type="match status" value="2"/>
</dbReference>
<evidence type="ECO:0000313" key="11">
    <source>
        <dbReference type="Proteomes" id="UP001630127"/>
    </source>
</evidence>
<dbReference type="PROSITE" id="PS50016">
    <property type="entry name" value="ZF_PHD_2"/>
    <property type="match status" value="1"/>
</dbReference>
<keyword evidence="4" id="KW-0862">Zinc</keyword>
<feature type="region of interest" description="Disordered" evidence="7">
    <location>
        <begin position="371"/>
        <end position="399"/>
    </location>
</feature>
<comment type="caution">
    <text evidence="10">The sequence shown here is derived from an EMBL/GenBank/DDBJ whole genome shotgun (WGS) entry which is preliminary data.</text>
</comment>
<evidence type="ECO:0000256" key="5">
    <source>
        <dbReference type="ARBA" id="ARBA00023242"/>
    </source>
</evidence>
<keyword evidence="5" id="KW-0539">Nucleus</keyword>
<dbReference type="PROSITE" id="PS01359">
    <property type="entry name" value="ZF_PHD_1"/>
    <property type="match status" value="2"/>
</dbReference>
<dbReference type="InterPro" id="IPR011011">
    <property type="entry name" value="Znf_FYVE_PHD"/>
</dbReference>
<proteinExistence type="predicted"/>
<feature type="domain" description="PHD-type" evidence="8">
    <location>
        <begin position="506"/>
        <end position="551"/>
    </location>
</feature>
<keyword evidence="11" id="KW-1185">Reference proteome</keyword>
<dbReference type="InterPro" id="IPR000182">
    <property type="entry name" value="GNAT_dom"/>
</dbReference>
<feature type="compositionally biased region" description="Basic and acidic residues" evidence="7">
    <location>
        <begin position="82"/>
        <end position="93"/>
    </location>
</feature>
<evidence type="ECO:0000313" key="10">
    <source>
        <dbReference type="EMBL" id="KAL3530491.1"/>
    </source>
</evidence>
<dbReference type="InterPro" id="IPR016181">
    <property type="entry name" value="Acyl_CoA_acyltransferase"/>
</dbReference>
<dbReference type="InterPro" id="IPR001965">
    <property type="entry name" value="Znf_PHD"/>
</dbReference>
<dbReference type="InterPro" id="IPR032308">
    <property type="entry name" value="TDBD"/>
</dbReference>
<keyword evidence="2" id="KW-0479">Metal-binding</keyword>
<dbReference type="GO" id="GO:0005634">
    <property type="term" value="C:nucleus"/>
    <property type="evidence" value="ECO:0007669"/>
    <property type="project" value="UniProtKB-SubCell"/>
</dbReference>
<dbReference type="GO" id="GO:0008270">
    <property type="term" value="F:zinc ion binding"/>
    <property type="evidence" value="ECO:0007669"/>
    <property type="project" value="UniProtKB-KW"/>
</dbReference>
<evidence type="ECO:0000256" key="1">
    <source>
        <dbReference type="ARBA" id="ARBA00004123"/>
    </source>
</evidence>
<name>A0ABD3AF85_9GENT</name>
<organism evidence="10 11">
    <name type="scientific">Cinchona calisaya</name>
    <dbReference type="NCBI Taxonomy" id="153742"/>
    <lineage>
        <taxon>Eukaryota</taxon>
        <taxon>Viridiplantae</taxon>
        <taxon>Streptophyta</taxon>
        <taxon>Embryophyta</taxon>
        <taxon>Tracheophyta</taxon>
        <taxon>Spermatophyta</taxon>
        <taxon>Magnoliopsida</taxon>
        <taxon>eudicotyledons</taxon>
        <taxon>Gunneridae</taxon>
        <taxon>Pentapetalae</taxon>
        <taxon>asterids</taxon>
        <taxon>lamiids</taxon>
        <taxon>Gentianales</taxon>
        <taxon>Rubiaceae</taxon>
        <taxon>Cinchonoideae</taxon>
        <taxon>Cinchoneae</taxon>
        <taxon>Cinchona</taxon>
    </lineage>
</organism>
<dbReference type="Proteomes" id="UP001630127">
    <property type="component" value="Unassembled WGS sequence"/>
</dbReference>
<dbReference type="EMBL" id="JBJUIK010000004">
    <property type="protein sequence ID" value="KAL3530491.1"/>
    <property type="molecule type" value="Genomic_DNA"/>
</dbReference>
<dbReference type="InterPro" id="IPR019786">
    <property type="entry name" value="Zinc_finger_PHD-type_CS"/>
</dbReference>
<dbReference type="PANTHER" id="PTHR47025">
    <property type="entry name" value="AUTOIMMUNE REGULATOR"/>
    <property type="match status" value="1"/>
</dbReference>
<dbReference type="InterPro" id="IPR013083">
    <property type="entry name" value="Znf_RING/FYVE/PHD"/>
</dbReference>
<feature type="region of interest" description="Disordered" evidence="7">
    <location>
        <begin position="43"/>
        <end position="93"/>
    </location>
</feature>
<evidence type="ECO:0000256" key="2">
    <source>
        <dbReference type="ARBA" id="ARBA00022723"/>
    </source>
</evidence>
<dbReference type="InterPro" id="IPR019787">
    <property type="entry name" value="Znf_PHD-finger"/>
</dbReference>
<evidence type="ECO:0000256" key="7">
    <source>
        <dbReference type="SAM" id="MobiDB-lite"/>
    </source>
</evidence>
<protein>
    <recommendedName>
        <fullName evidence="12">PHD-type domain-containing protein</fullName>
    </recommendedName>
</protein>